<keyword evidence="1" id="KW-0472">Membrane</keyword>
<dbReference type="Proteomes" id="UP000198374">
    <property type="component" value="Unassembled WGS sequence"/>
</dbReference>
<organism evidence="3 4">
    <name type="scientific">Secundilactobacillus mixtipabuli</name>
    <dbReference type="NCBI Taxonomy" id="1435342"/>
    <lineage>
        <taxon>Bacteria</taxon>
        <taxon>Bacillati</taxon>
        <taxon>Bacillota</taxon>
        <taxon>Bacilli</taxon>
        <taxon>Lactobacillales</taxon>
        <taxon>Lactobacillaceae</taxon>
        <taxon>Secundilactobacillus</taxon>
    </lineage>
</organism>
<dbReference type="SMART" id="SM00014">
    <property type="entry name" value="acidPPc"/>
    <property type="match status" value="1"/>
</dbReference>
<keyword evidence="4" id="KW-1185">Reference proteome</keyword>
<dbReference type="SUPFAM" id="SSF48317">
    <property type="entry name" value="Acid phosphatase/Vanadium-dependent haloperoxidase"/>
    <property type="match status" value="1"/>
</dbReference>
<feature type="transmembrane region" description="Helical" evidence="1">
    <location>
        <begin position="92"/>
        <end position="112"/>
    </location>
</feature>
<keyword evidence="1" id="KW-1133">Transmembrane helix</keyword>
<dbReference type="Pfam" id="PF01569">
    <property type="entry name" value="PAP2"/>
    <property type="match status" value="1"/>
</dbReference>
<evidence type="ECO:0000259" key="2">
    <source>
        <dbReference type="SMART" id="SM00014"/>
    </source>
</evidence>
<feature type="transmembrane region" description="Helical" evidence="1">
    <location>
        <begin position="159"/>
        <end position="181"/>
    </location>
</feature>
<dbReference type="CDD" id="cd03392">
    <property type="entry name" value="PAP2_like_2"/>
    <property type="match status" value="1"/>
</dbReference>
<dbReference type="AlphaFoldDB" id="A0A1Z5ICZ8"/>
<dbReference type="OrthoDB" id="9789113at2"/>
<dbReference type="Gene3D" id="1.20.144.10">
    <property type="entry name" value="Phosphatidic acid phosphatase type 2/haloperoxidase"/>
    <property type="match status" value="1"/>
</dbReference>
<feature type="domain" description="Phosphatidic acid phosphatase type 2/haloperoxidase" evidence="2">
    <location>
        <begin position="91"/>
        <end position="202"/>
    </location>
</feature>
<accession>A0A1Z5ICZ8</accession>
<feature type="transmembrane region" description="Helical" evidence="1">
    <location>
        <begin position="132"/>
        <end position="152"/>
    </location>
</feature>
<dbReference type="PANTHER" id="PTHR14969">
    <property type="entry name" value="SPHINGOSINE-1-PHOSPHATE PHOSPHOHYDROLASE"/>
    <property type="match status" value="1"/>
</dbReference>
<dbReference type="RefSeq" id="WP_089109413.1">
    <property type="nucleotide sequence ID" value="NZ_BCMF01000007.1"/>
</dbReference>
<evidence type="ECO:0000313" key="4">
    <source>
        <dbReference type="Proteomes" id="UP000198374"/>
    </source>
</evidence>
<dbReference type="InterPro" id="IPR036938">
    <property type="entry name" value="PAP2/HPO_sf"/>
</dbReference>
<protein>
    <submittedName>
        <fullName evidence="3">Membrane protein</fullName>
    </submittedName>
</protein>
<dbReference type="PANTHER" id="PTHR14969:SF13">
    <property type="entry name" value="AT30094P"/>
    <property type="match status" value="1"/>
</dbReference>
<evidence type="ECO:0000256" key="1">
    <source>
        <dbReference type="SAM" id="Phobius"/>
    </source>
</evidence>
<sequence length="214" mass="24301">MKIHQQKAHLWWLTVMIAWIGFLIIAISVNLQTKWVTNFDRMGQQVALSVRQPVMTTFFKGLAPLGTPAANLMICLAITLGLWLYHHRFAAGWVILAEVGINILTGIFKMIMQRPRPTNKLVVQGGYSFPSGHTTSTATMVLVILLILIPLFRHHAWQLLVGILGLIWLSLMGFDRIYLFVHYPTDVLAGLCLTIGWWGILRLSFNRIILTQQE</sequence>
<gene>
    <name evidence="3" type="ORF">IWT30_01582</name>
</gene>
<reference evidence="3 4" key="1">
    <citation type="submission" date="2015-11" db="EMBL/GenBank/DDBJ databases">
        <title>Draft genome sequences of new species of the genus Lactobacillus isolated from orchardgrass silage.</title>
        <authorList>
            <person name="Tohno M."/>
            <person name="Tanizawa Y."/>
            <person name="Arita M."/>
        </authorList>
    </citation>
    <scope>NUCLEOTIDE SEQUENCE [LARGE SCALE GENOMIC DNA]</scope>
    <source>
        <strain evidence="3 4">IWT30</strain>
    </source>
</reference>
<evidence type="ECO:0000313" key="3">
    <source>
        <dbReference type="EMBL" id="GAW99612.1"/>
    </source>
</evidence>
<feature type="transmembrane region" description="Helical" evidence="1">
    <location>
        <begin position="187"/>
        <end position="205"/>
    </location>
</feature>
<dbReference type="InterPro" id="IPR000326">
    <property type="entry name" value="PAP2/HPO"/>
</dbReference>
<name>A0A1Z5ICZ8_9LACO</name>
<proteinExistence type="predicted"/>
<dbReference type="EMBL" id="BCMF01000007">
    <property type="protein sequence ID" value="GAW99612.1"/>
    <property type="molecule type" value="Genomic_DNA"/>
</dbReference>
<feature type="transmembrane region" description="Helical" evidence="1">
    <location>
        <begin position="65"/>
        <end position="85"/>
    </location>
</feature>
<comment type="caution">
    <text evidence="3">The sequence shown here is derived from an EMBL/GenBank/DDBJ whole genome shotgun (WGS) entry which is preliminary data.</text>
</comment>
<feature type="transmembrane region" description="Helical" evidence="1">
    <location>
        <begin position="12"/>
        <end position="31"/>
    </location>
</feature>
<keyword evidence="1" id="KW-0812">Transmembrane</keyword>